<sequence>MLNLLDKPTVNVQVDLRNPLVCDGVASSIKYGRVQGDELNVLESQCWTELKGLRAELNELLFELSLKLTSYRRL</sequence>
<dbReference type="KEGG" id="cheb:HH215_24880"/>
<dbReference type="Proteomes" id="UP000502248">
    <property type="component" value="Chromosome"/>
</dbReference>
<protein>
    <submittedName>
        <fullName evidence="1">Uncharacterized protein</fullName>
    </submittedName>
</protein>
<dbReference type="RefSeq" id="WP_169282343.1">
    <property type="nucleotide sequence ID" value="NZ_CP051680.1"/>
</dbReference>
<accession>A0A7Z2ZN68</accession>
<keyword evidence="2" id="KW-1185">Reference proteome</keyword>
<dbReference type="AlphaFoldDB" id="A0A7Z2ZN68"/>
<evidence type="ECO:0000313" key="1">
    <source>
        <dbReference type="EMBL" id="QJD86091.1"/>
    </source>
</evidence>
<evidence type="ECO:0000313" key="2">
    <source>
        <dbReference type="Proteomes" id="UP000502248"/>
    </source>
</evidence>
<organism evidence="1 2">
    <name type="scientific">Cohnella herbarum</name>
    <dbReference type="NCBI Taxonomy" id="2728023"/>
    <lineage>
        <taxon>Bacteria</taxon>
        <taxon>Bacillati</taxon>
        <taxon>Bacillota</taxon>
        <taxon>Bacilli</taxon>
        <taxon>Bacillales</taxon>
        <taxon>Paenibacillaceae</taxon>
        <taxon>Cohnella</taxon>
    </lineage>
</organism>
<name>A0A7Z2ZN68_9BACL</name>
<reference evidence="1 2" key="1">
    <citation type="submission" date="2020-04" db="EMBL/GenBank/DDBJ databases">
        <title>Genome sequencing of novel species.</title>
        <authorList>
            <person name="Heo J."/>
            <person name="Kim S.-J."/>
            <person name="Kim J.-S."/>
            <person name="Hong S.-B."/>
            <person name="Kwon S.-W."/>
        </authorList>
    </citation>
    <scope>NUCLEOTIDE SEQUENCE [LARGE SCALE GENOMIC DNA]</scope>
    <source>
        <strain evidence="1 2">MFER-1</strain>
    </source>
</reference>
<proteinExistence type="predicted"/>
<dbReference type="EMBL" id="CP051680">
    <property type="protein sequence ID" value="QJD86091.1"/>
    <property type="molecule type" value="Genomic_DNA"/>
</dbReference>
<gene>
    <name evidence="1" type="ORF">HH215_24880</name>
</gene>